<dbReference type="EMBL" id="VSSQ01027963">
    <property type="protein sequence ID" value="MPM77478.1"/>
    <property type="molecule type" value="Genomic_DNA"/>
</dbReference>
<dbReference type="GO" id="GO:0050583">
    <property type="term" value="F:hydrogen dehydrogenase (NADP+) activity"/>
    <property type="evidence" value="ECO:0007669"/>
    <property type="project" value="UniProtKB-EC"/>
</dbReference>
<dbReference type="InterPro" id="IPR008953">
    <property type="entry name" value="Fe_hydrogenase_HydB"/>
</dbReference>
<dbReference type="Gene3D" id="4.10.260.20">
    <property type="entry name" value="Iron hydrogenase, small subunit"/>
    <property type="match status" value="1"/>
</dbReference>
<dbReference type="GO" id="GO:0008901">
    <property type="term" value="F:ferredoxin hydrogenase activity"/>
    <property type="evidence" value="ECO:0007669"/>
    <property type="project" value="InterPro"/>
</dbReference>
<dbReference type="InterPro" id="IPR003149">
    <property type="entry name" value="Fe_hydrogenase_ssu"/>
</dbReference>
<name>A0A645CKP4_9ZZZZ</name>
<dbReference type="GO" id="GO:0042597">
    <property type="term" value="C:periplasmic space"/>
    <property type="evidence" value="ECO:0007669"/>
    <property type="project" value="InterPro"/>
</dbReference>
<dbReference type="GO" id="GO:0009055">
    <property type="term" value="F:electron transfer activity"/>
    <property type="evidence" value="ECO:0007669"/>
    <property type="project" value="InterPro"/>
</dbReference>
<reference evidence="2" key="1">
    <citation type="submission" date="2019-08" db="EMBL/GenBank/DDBJ databases">
        <authorList>
            <person name="Kucharzyk K."/>
            <person name="Murdoch R.W."/>
            <person name="Higgins S."/>
            <person name="Loffler F."/>
        </authorList>
    </citation>
    <scope>NUCLEOTIDE SEQUENCE</scope>
</reference>
<evidence type="ECO:0000313" key="2">
    <source>
        <dbReference type="EMBL" id="MPM77478.1"/>
    </source>
</evidence>
<dbReference type="GO" id="GO:0005506">
    <property type="term" value="F:iron ion binding"/>
    <property type="evidence" value="ECO:0007669"/>
    <property type="project" value="InterPro"/>
</dbReference>
<accession>A0A645CKP4</accession>
<proteinExistence type="predicted"/>
<dbReference type="AlphaFoldDB" id="A0A645CKP4"/>
<evidence type="ECO:0000259" key="1">
    <source>
        <dbReference type="SMART" id="SM00902"/>
    </source>
</evidence>
<dbReference type="SUPFAM" id="SSF48674">
    <property type="entry name" value="Fe-only hydrogenase smaller subunit"/>
    <property type="match status" value="1"/>
</dbReference>
<keyword evidence="2" id="KW-0560">Oxidoreductase</keyword>
<dbReference type="InterPro" id="IPR036991">
    <property type="entry name" value="Fe_hydrogenase_ssu_sf"/>
</dbReference>
<feature type="domain" description="Iron hydrogenase small subunit" evidence="1">
    <location>
        <begin position="17"/>
        <end position="76"/>
    </location>
</feature>
<organism evidence="2">
    <name type="scientific">bioreactor metagenome</name>
    <dbReference type="NCBI Taxonomy" id="1076179"/>
    <lineage>
        <taxon>unclassified sequences</taxon>
        <taxon>metagenomes</taxon>
        <taxon>ecological metagenomes</taxon>
    </lineage>
</organism>
<dbReference type="GO" id="GO:0051536">
    <property type="term" value="F:iron-sulfur cluster binding"/>
    <property type="evidence" value="ECO:0007669"/>
    <property type="project" value="InterPro"/>
</dbReference>
<gene>
    <name evidence="2" type="primary">hndD_33</name>
    <name evidence="2" type="ORF">SDC9_124481</name>
</gene>
<dbReference type="Pfam" id="PF02256">
    <property type="entry name" value="Fe_hyd_SSU"/>
    <property type="match status" value="1"/>
</dbReference>
<dbReference type="FunFam" id="4.10.260.20:FF:000001">
    <property type="entry name" value="NADP-reducing hydrogenase subunit HndD"/>
    <property type="match status" value="1"/>
</dbReference>
<comment type="caution">
    <text evidence="2">The sequence shown here is derived from an EMBL/GenBank/DDBJ whole genome shotgun (WGS) entry which is preliminary data.</text>
</comment>
<protein>
    <submittedName>
        <fullName evidence="2">NADP-reducing hydrogenase subunit HndD</fullName>
        <ecNumber evidence="2">1.12.1.3</ecNumber>
    </submittedName>
</protein>
<sequence>MACPGGCIGGGGQPYHHGDLSILSRRIEGIYSEDRAKTIRKSHENPMIKQLYAEYLGEPYGHKAHELLHTTYTARQKM</sequence>
<dbReference type="SMART" id="SM00902">
    <property type="entry name" value="Fe_hyd_SSU"/>
    <property type="match status" value="1"/>
</dbReference>
<dbReference type="EC" id="1.12.1.3" evidence="2"/>